<evidence type="ECO:0000256" key="3">
    <source>
        <dbReference type="ARBA" id="ARBA00022989"/>
    </source>
</evidence>
<dbReference type="Gene3D" id="1.50.10.150">
    <property type="entry name" value="Voltage-dependent anion channel"/>
    <property type="match status" value="1"/>
</dbReference>
<keyword evidence="2 5" id="KW-0812">Transmembrane</keyword>
<comment type="subcellular location">
    <subcellularLocation>
        <location evidence="1">Membrane</location>
        <topology evidence="1">Multi-pass membrane protein</topology>
    </subcellularLocation>
</comment>
<feature type="transmembrane region" description="Helical" evidence="5">
    <location>
        <begin position="218"/>
        <end position="239"/>
    </location>
</feature>
<proteinExistence type="predicted"/>
<feature type="transmembrane region" description="Helical" evidence="5">
    <location>
        <begin position="342"/>
        <end position="360"/>
    </location>
</feature>
<dbReference type="AlphaFoldDB" id="A0A4Z1FGM9"/>
<name>A0A4Z1FGM9_9HELO</name>
<dbReference type="PANTHER" id="PTHR31162">
    <property type="entry name" value="MALIC ACID TRANSPORT PROTEIN-RELATED"/>
    <property type="match status" value="1"/>
</dbReference>
<dbReference type="InterPro" id="IPR030185">
    <property type="entry name" value="Mae1"/>
</dbReference>
<feature type="transmembrane region" description="Helical" evidence="5">
    <location>
        <begin position="119"/>
        <end position="141"/>
    </location>
</feature>
<feature type="transmembrane region" description="Helical" evidence="5">
    <location>
        <begin position="366"/>
        <end position="391"/>
    </location>
</feature>
<accession>A0A4Z1FGM9</accession>
<evidence type="ECO:0000256" key="1">
    <source>
        <dbReference type="ARBA" id="ARBA00004141"/>
    </source>
</evidence>
<evidence type="ECO:0000256" key="5">
    <source>
        <dbReference type="SAM" id="Phobius"/>
    </source>
</evidence>
<keyword evidence="3 5" id="KW-1133">Transmembrane helix</keyword>
<gene>
    <name evidence="6" type="ORF">BPAE_0127g00050</name>
</gene>
<dbReference type="PANTHER" id="PTHR31162:SF0">
    <property type="entry name" value="MALIC ACID TRANSPORT PROTEIN"/>
    <property type="match status" value="1"/>
</dbReference>
<comment type="caution">
    <text evidence="6">The sequence shown here is derived from an EMBL/GenBank/DDBJ whole genome shotgun (WGS) entry which is preliminary data.</text>
</comment>
<feature type="transmembrane region" description="Helical" evidence="5">
    <location>
        <begin position="81"/>
        <end position="99"/>
    </location>
</feature>
<feature type="transmembrane region" description="Helical" evidence="5">
    <location>
        <begin position="49"/>
        <end position="69"/>
    </location>
</feature>
<protein>
    <recommendedName>
        <fullName evidence="8">C4-dicarboxylate transporter/malic acid transport protein</fullName>
    </recommendedName>
</protein>
<keyword evidence="7" id="KW-1185">Reference proteome</keyword>
<evidence type="ECO:0000313" key="6">
    <source>
        <dbReference type="EMBL" id="TGO23585.1"/>
    </source>
</evidence>
<feature type="transmembrane region" description="Helical" evidence="5">
    <location>
        <begin position="305"/>
        <end position="330"/>
    </location>
</feature>
<dbReference type="InterPro" id="IPR004695">
    <property type="entry name" value="SLAC1/Mae1/Ssu1/TehA"/>
</dbReference>
<dbReference type="Proteomes" id="UP000297910">
    <property type="component" value="Unassembled WGS sequence"/>
</dbReference>
<dbReference type="GO" id="GO:0016020">
    <property type="term" value="C:membrane"/>
    <property type="evidence" value="ECO:0007669"/>
    <property type="project" value="UniProtKB-SubCell"/>
</dbReference>
<evidence type="ECO:0000313" key="7">
    <source>
        <dbReference type="Proteomes" id="UP000297910"/>
    </source>
</evidence>
<feature type="transmembrane region" description="Helical" evidence="5">
    <location>
        <begin position="185"/>
        <end position="206"/>
    </location>
</feature>
<dbReference type="Pfam" id="PF03595">
    <property type="entry name" value="SLAC1"/>
    <property type="match status" value="1"/>
</dbReference>
<keyword evidence="4 5" id="KW-0472">Membrane</keyword>
<dbReference type="InterPro" id="IPR038665">
    <property type="entry name" value="Voltage-dep_anion_channel_sf"/>
</dbReference>
<feature type="transmembrane region" description="Helical" evidence="5">
    <location>
        <begin position="153"/>
        <end position="173"/>
    </location>
</feature>
<evidence type="ECO:0008006" key="8">
    <source>
        <dbReference type="Google" id="ProtNLM"/>
    </source>
</evidence>
<evidence type="ECO:0000256" key="4">
    <source>
        <dbReference type="ARBA" id="ARBA00023136"/>
    </source>
</evidence>
<dbReference type="CDD" id="cd09317">
    <property type="entry name" value="TDT_Mae1_like"/>
    <property type="match status" value="1"/>
</dbReference>
<sequence length="409" mass="44883">MVSPNAPNENILGRDFEDVDVETGLKELPEKEEPIQNLTFSERLRHFTYAWFASTMSTGGVAFTLSVLPIESDAILTLGKAMFVINIMVFLTIVGLLIARFTMYPGTFTHSLTNPHEGFFFATGFLTMATMMTNATAYGIPNTGPWLIGALRLAFWLYTIGATFLAIVYYHILFTVKKLVITNVLPGWVLPIFPAMLVGTLASAIAKTQPVESAAQMLVAGLTFQGLGMMLAIMMYGIYFGRLLTSGLPVDASRPAMFIAVGPPSFTALALIGMAQDATTTKVFTEYYNLPGITNPAAIPDMLQLGALLSAIFLWALAFWFFAIATFAAIEAFSRNDFHLNWYAYVFPNVGFTIATIKIGERLNSPPILGVGTAMGIVLFLLWLLIVFAHIKAFSKKMIMWPGKDEDAH</sequence>
<dbReference type="EMBL" id="PQXI01000127">
    <property type="protein sequence ID" value="TGO23585.1"/>
    <property type="molecule type" value="Genomic_DNA"/>
</dbReference>
<reference evidence="6 7" key="1">
    <citation type="submission" date="2017-12" db="EMBL/GenBank/DDBJ databases">
        <title>Comparative genomics of Botrytis spp.</title>
        <authorList>
            <person name="Valero-Jimenez C.A."/>
            <person name="Tapia P."/>
            <person name="Veloso J."/>
            <person name="Silva-Moreno E."/>
            <person name="Staats M."/>
            <person name="Valdes J.H."/>
            <person name="Van Kan J.A.L."/>
        </authorList>
    </citation>
    <scope>NUCLEOTIDE SEQUENCE [LARGE SCALE GENOMIC DNA]</scope>
    <source>
        <strain evidence="6 7">Bp0003</strain>
    </source>
</reference>
<organism evidence="6 7">
    <name type="scientific">Botrytis paeoniae</name>
    <dbReference type="NCBI Taxonomy" id="278948"/>
    <lineage>
        <taxon>Eukaryota</taxon>
        <taxon>Fungi</taxon>
        <taxon>Dikarya</taxon>
        <taxon>Ascomycota</taxon>
        <taxon>Pezizomycotina</taxon>
        <taxon>Leotiomycetes</taxon>
        <taxon>Helotiales</taxon>
        <taxon>Sclerotiniaceae</taxon>
        <taxon>Botrytis</taxon>
    </lineage>
</organism>
<dbReference type="GO" id="GO:0015140">
    <property type="term" value="F:malate transmembrane transporter activity"/>
    <property type="evidence" value="ECO:0007669"/>
    <property type="project" value="InterPro"/>
</dbReference>
<evidence type="ECO:0000256" key="2">
    <source>
        <dbReference type="ARBA" id="ARBA00022692"/>
    </source>
</evidence>